<evidence type="ECO:0000256" key="1">
    <source>
        <dbReference type="ARBA" id="ARBA00009400"/>
    </source>
</evidence>
<dbReference type="GO" id="GO:0004514">
    <property type="term" value="F:nicotinate-nucleotide diphosphorylase (carboxylating) activity"/>
    <property type="evidence" value="ECO:0007669"/>
    <property type="project" value="InterPro"/>
</dbReference>
<evidence type="ECO:0000256" key="4">
    <source>
        <dbReference type="PIRNR" id="PIRNR006250"/>
    </source>
</evidence>
<reference evidence="7 8" key="1">
    <citation type="journal article" date="2016" name="Nat. Commun.">
        <title>Thousands of microbial genomes shed light on interconnected biogeochemical processes in an aquifer system.</title>
        <authorList>
            <person name="Anantharaman K."/>
            <person name="Brown C.T."/>
            <person name="Hug L.A."/>
            <person name="Sharon I."/>
            <person name="Castelle C.J."/>
            <person name="Probst A.J."/>
            <person name="Thomas B.C."/>
            <person name="Singh A."/>
            <person name="Wilkins M.J."/>
            <person name="Karaoz U."/>
            <person name="Brodie E.L."/>
            <person name="Williams K.H."/>
            <person name="Hubbard S.S."/>
            <person name="Banfield J.F."/>
        </authorList>
    </citation>
    <scope>NUCLEOTIDE SEQUENCE [LARGE SCALE GENOMIC DNA]</scope>
</reference>
<evidence type="ECO:0000259" key="5">
    <source>
        <dbReference type="Pfam" id="PF01729"/>
    </source>
</evidence>
<dbReference type="Gene3D" id="3.20.20.70">
    <property type="entry name" value="Aldolase class I"/>
    <property type="match status" value="1"/>
</dbReference>
<evidence type="ECO:0000313" key="8">
    <source>
        <dbReference type="Proteomes" id="UP000178636"/>
    </source>
</evidence>
<dbReference type="InterPro" id="IPR022412">
    <property type="entry name" value="Quinolinate_PRibosylTrfase_N"/>
</dbReference>
<evidence type="ECO:0008006" key="9">
    <source>
        <dbReference type="Google" id="ProtNLM"/>
    </source>
</evidence>
<dbReference type="InterPro" id="IPR027277">
    <property type="entry name" value="NadC/ModD"/>
</dbReference>
<dbReference type="GO" id="GO:0009435">
    <property type="term" value="P:NAD+ biosynthetic process"/>
    <property type="evidence" value="ECO:0007669"/>
    <property type="project" value="InterPro"/>
</dbReference>
<protein>
    <recommendedName>
        <fullName evidence="9">Quinolinate phosphoribosyltransferase [decarboxylating]</fullName>
    </recommendedName>
</protein>
<feature type="domain" description="Quinolinate phosphoribosyl transferase N-terminal" evidence="6">
    <location>
        <begin position="28"/>
        <end position="117"/>
    </location>
</feature>
<organism evidence="7 8">
    <name type="scientific">Candidatus Lloydbacteria bacterium RIFCSPHIGHO2_02_FULL_54_17</name>
    <dbReference type="NCBI Taxonomy" id="1798664"/>
    <lineage>
        <taxon>Bacteria</taxon>
        <taxon>Candidatus Lloydiibacteriota</taxon>
    </lineage>
</organism>
<dbReference type="InterPro" id="IPR013785">
    <property type="entry name" value="Aldolase_TIM"/>
</dbReference>
<dbReference type="InterPro" id="IPR036068">
    <property type="entry name" value="Nicotinate_pribotase-like_C"/>
</dbReference>
<dbReference type="Gene3D" id="3.90.1170.20">
    <property type="entry name" value="Quinolinate phosphoribosyl transferase, N-terminal domain"/>
    <property type="match status" value="1"/>
</dbReference>
<evidence type="ECO:0000259" key="6">
    <source>
        <dbReference type="Pfam" id="PF02749"/>
    </source>
</evidence>
<dbReference type="Proteomes" id="UP000178636">
    <property type="component" value="Unassembled WGS sequence"/>
</dbReference>
<dbReference type="PIRSF" id="PIRSF006250">
    <property type="entry name" value="NadC_ModD"/>
    <property type="match status" value="1"/>
</dbReference>
<dbReference type="FunFam" id="3.20.20.70:FF:000030">
    <property type="entry name" value="Nicotinate-nucleotide pyrophosphorylase, carboxylating"/>
    <property type="match status" value="1"/>
</dbReference>
<evidence type="ECO:0000313" key="7">
    <source>
        <dbReference type="EMBL" id="OGZ12091.1"/>
    </source>
</evidence>
<feature type="domain" description="Quinolinate phosphoribosyl transferase C-terminal" evidence="5">
    <location>
        <begin position="124"/>
        <end position="288"/>
    </location>
</feature>
<comment type="similarity">
    <text evidence="1 4">Belongs to the NadC/ModD family.</text>
</comment>
<dbReference type="PANTHER" id="PTHR32179">
    <property type="entry name" value="NICOTINATE-NUCLEOTIDE PYROPHOSPHORYLASE [CARBOXYLATING]"/>
    <property type="match status" value="1"/>
</dbReference>
<dbReference type="GO" id="GO:0034213">
    <property type="term" value="P:quinolinate catabolic process"/>
    <property type="evidence" value="ECO:0007669"/>
    <property type="project" value="TreeGrafter"/>
</dbReference>
<evidence type="ECO:0000256" key="2">
    <source>
        <dbReference type="ARBA" id="ARBA00022676"/>
    </source>
</evidence>
<comment type="caution">
    <text evidence="7">The sequence shown here is derived from an EMBL/GenBank/DDBJ whole genome shotgun (WGS) entry which is preliminary data.</text>
</comment>
<keyword evidence="3 4" id="KW-0808">Transferase</keyword>
<dbReference type="InterPro" id="IPR037128">
    <property type="entry name" value="Quinolinate_PRibosylTase_N_sf"/>
</dbReference>
<dbReference type="STRING" id="1798664.A3C93_03250"/>
<dbReference type="EMBL" id="MHLO01000024">
    <property type="protein sequence ID" value="OGZ12091.1"/>
    <property type="molecule type" value="Genomic_DNA"/>
</dbReference>
<sequence>MTPRDILKQLLHHDLGFDQYRSDNAPQKTFSIKAKSSGVLSGTIYIPTILDLVEREFFLRPVGPAHLPVVWGAPTFRGLKQDGETVSSGDVVMNLRGNAEVLLKAERTILNMLSRLSGITMFVSREVKRMTHAQAKLLDTRKDPSLLRVFDKYAFELGGGHPHRAGFYDGIIVKDNDIAVYGLKRAIDRACARRRFLTKIEVEVGSEETLQAVLADGRVDVIMLDNMAPALLTRAVRQIRFEVKPYLIEASGIGGYDLATIAETGVDYISSSAFITQGAGNPLDLSMKVIV</sequence>
<name>A0A1G2DGK6_9BACT</name>
<evidence type="ECO:0000256" key="3">
    <source>
        <dbReference type="ARBA" id="ARBA00022679"/>
    </source>
</evidence>
<dbReference type="GO" id="GO:0005737">
    <property type="term" value="C:cytoplasm"/>
    <property type="evidence" value="ECO:0007669"/>
    <property type="project" value="TreeGrafter"/>
</dbReference>
<dbReference type="InterPro" id="IPR002638">
    <property type="entry name" value="Quinolinate_PRibosylTrfase_C"/>
</dbReference>
<dbReference type="Pfam" id="PF02749">
    <property type="entry name" value="QRPTase_N"/>
    <property type="match status" value="1"/>
</dbReference>
<dbReference type="SUPFAM" id="SSF54675">
    <property type="entry name" value="Nicotinate/Quinolinate PRTase N-terminal domain-like"/>
    <property type="match status" value="1"/>
</dbReference>
<gene>
    <name evidence="7" type="ORF">A3C93_03250</name>
</gene>
<dbReference type="AlphaFoldDB" id="A0A1G2DGK6"/>
<dbReference type="Pfam" id="PF01729">
    <property type="entry name" value="QRPTase_C"/>
    <property type="match status" value="1"/>
</dbReference>
<dbReference type="PANTHER" id="PTHR32179:SF3">
    <property type="entry name" value="NICOTINATE-NUCLEOTIDE PYROPHOSPHORYLASE [CARBOXYLATING]"/>
    <property type="match status" value="1"/>
</dbReference>
<accession>A0A1G2DGK6</accession>
<proteinExistence type="inferred from homology"/>
<keyword evidence="2 4" id="KW-0328">Glycosyltransferase</keyword>
<dbReference type="SUPFAM" id="SSF51690">
    <property type="entry name" value="Nicotinate/Quinolinate PRTase C-terminal domain-like"/>
    <property type="match status" value="1"/>
</dbReference>